<gene>
    <name evidence="1" type="ORF">D3273_13370</name>
</gene>
<dbReference type="Proteomes" id="UP000290759">
    <property type="component" value="Unassembled WGS sequence"/>
</dbReference>
<dbReference type="AlphaFoldDB" id="A0A4V1RUJ5"/>
<reference evidence="1 2" key="2">
    <citation type="submission" date="2019-02" db="EMBL/GenBank/DDBJ databases">
        <title>'Lichenibacterium ramalinii' gen. nov. sp. nov., 'Lichenibacterium minor' gen. nov. sp. nov.</title>
        <authorList>
            <person name="Pankratov T."/>
        </authorList>
    </citation>
    <scope>NUCLEOTIDE SEQUENCE [LARGE SCALE GENOMIC DNA]</scope>
    <source>
        <strain evidence="1 2">RmlP026</strain>
    </source>
</reference>
<proteinExistence type="predicted"/>
<dbReference type="EMBL" id="QYBB01000014">
    <property type="protein sequence ID" value="RYC31374.1"/>
    <property type="molecule type" value="Genomic_DNA"/>
</dbReference>
<protein>
    <submittedName>
        <fullName evidence="1">Uncharacterized protein</fullName>
    </submittedName>
</protein>
<evidence type="ECO:0000313" key="2">
    <source>
        <dbReference type="Proteomes" id="UP000290759"/>
    </source>
</evidence>
<accession>A0A4V1RUJ5</accession>
<comment type="caution">
    <text evidence="1">The sequence shown here is derived from an EMBL/GenBank/DDBJ whole genome shotgun (WGS) entry which is preliminary data.</text>
</comment>
<name>A0A4V1RUJ5_9HYPH</name>
<keyword evidence="2" id="KW-1185">Reference proteome</keyword>
<sequence length="91" mass="9535">MTITAAQIRGGRRLLRRSSATLSAQAGVGFSVVLKAQLDAEIGSVDTFSLRAIEEALTRSGVRLTAGGGVSLQKMKPTSIKATHPDRSPDV</sequence>
<dbReference type="RefSeq" id="WP_129227343.1">
    <property type="nucleotide sequence ID" value="NZ_QYBB01000014.1"/>
</dbReference>
<organism evidence="1 2">
    <name type="scientific">Lichenibacterium minor</name>
    <dbReference type="NCBI Taxonomy" id="2316528"/>
    <lineage>
        <taxon>Bacteria</taxon>
        <taxon>Pseudomonadati</taxon>
        <taxon>Pseudomonadota</taxon>
        <taxon>Alphaproteobacteria</taxon>
        <taxon>Hyphomicrobiales</taxon>
        <taxon>Lichenihabitantaceae</taxon>
        <taxon>Lichenibacterium</taxon>
    </lineage>
</organism>
<reference evidence="1 2" key="1">
    <citation type="submission" date="2018-12" db="EMBL/GenBank/DDBJ databases">
        <authorList>
            <person name="Grouzdev D.S."/>
            <person name="Krutkina M.S."/>
        </authorList>
    </citation>
    <scope>NUCLEOTIDE SEQUENCE [LARGE SCALE GENOMIC DNA]</scope>
    <source>
        <strain evidence="1 2">RmlP026</strain>
    </source>
</reference>
<evidence type="ECO:0000313" key="1">
    <source>
        <dbReference type="EMBL" id="RYC31374.1"/>
    </source>
</evidence>